<accession>A0AA95EDY4</accession>
<dbReference type="EMBL" id="ON887157">
    <property type="protein sequence ID" value="WBR14629.1"/>
    <property type="molecule type" value="Genomic_DNA"/>
</dbReference>
<evidence type="ECO:0000313" key="2">
    <source>
        <dbReference type="Proteomes" id="UP001185135"/>
    </source>
</evidence>
<evidence type="ECO:0000313" key="1">
    <source>
        <dbReference type="EMBL" id="WBR14629.1"/>
    </source>
</evidence>
<proteinExistence type="predicted"/>
<protein>
    <recommendedName>
        <fullName evidence="3">F-box incomplete domain containing protein</fullName>
    </recommendedName>
</protein>
<name>A0AA95EDY4_9VIRU</name>
<sequence length="366" mass="40283">MQDALDLLPIDLWYIVLNGAAVAGEMPFLDARFRFNARRVCPLWNAVVGSISSADAVRLARSKPTAASPEAWASGKVTCASVLVDDIVRLRPRDDHHQLVALLAQHAPPAGWSLHIPCPPEHFSPPREPVVRSRHDASSGSRARRLKTTQHLFDCAVEAVRRDEPDIVLPLLYLASWSRAPGDQGSFCSADQSIECPRNFRANNEAAFVLWHWAFASGAVRVATEFMRRTTGCLNDSGIGGDPWLQLLGSIHWVWYSGWWIKSACESVAPLAVYDACSHRFCLYVDALERTAHSGNLGLFSRIAAVTQGRHVACYNSVAANAIHGRGSPAAIESILGWLVDNHGYVVQRVDGRPVAQKPRPLFDDR</sequence>
<organism evidence="1 2">
    <name type="scientific">Pandoravirus kuranda</name>
    <dbReference type="NCBI Taxonomy" id="3019033"/>
    <lineage>
        <taxon>Viruses</taxon>
        <taxon>Pandoravirus</taxon>
    </lineage>
</organism>
<evidence type="ECO:0008006" key="3">
    <source>
        <dbReference type="Google" id="ProtNLM"/>
    </source>
</evidence>
<reference evidence="1" key="1">
    <citation type="submission" date="2022-06" db="EMBL/GenBank/DDBJ databases">
        <authorList>
            <person name="Legendre M."/>
            <person name="Claverie J.-M."/>
            <person name="Alempic J.-M."/>
            <person name="Abergel C."/>
        </authorList>
    </citation>
    <scope>NUCLEOTIDE SEQUENCE</scope>
    <source>
        <strain evidence="1">Kuranda</strain>
    </source>
</reference>
<gene>
    <name evidence="1" type="ORF">pkur_cds_455</name>
</gene>
<dbReference type="Proteomes" id="UP001185135">
    <property type="component" value="Segment"/>
</dbReference>